<dbReference type="InterPro" id="IPR024724">
    <property type="entry name" value="MoaF_N"/>
</dbReference>
<feature type="domain" description="Molybdenum cofactor biosynthesis protein F N-terminal" evidence="1">
    <location>
        <begin position="15"/>
        <end position="124"/>
    </location>
</feature>
<gene>
    <name evidence="3" type="ORF">Rhow_004701</name>
</gene>
<dbReference type="InterPro" id="IPR035348">
    <property type="entry name" value="MoaF_C"/>
</dbReference>
<accession>A0A402BZJ5</accession>
<protein>
    <submittedName>
        <fullName evidence="3">MoaF protein</fullName>
    </submittedName>
</protein>
<dbReference type="Pfam" id="PF10703">
    <property type="entry name" value="MoaF"/>
    <property type="match status" value="1"/>
</dbReference>
<evidence type="ECO:0000313" key="3">
    <source>
        <dbReference type="EMBL" id="GCE36754.1"/>
    </source>
</evidence>
<dbReference type="Gene3D" id="2.40.128.20">
    <property type="match status" value="1"/>
</dbReference>
<dbReference type="RefSeq" id="WP_124389621.1">
    <property type="nucleotide sequence ID" value="NZ_BHYM01000004.1"/>
</dbReference>
<organism evidence="3 4">
    <name type="scientific">Rhodococcus wratislaviensis</name>
    <name type="common">Tsukamurella wratislaviensis</name>
    <dbReference type="NCBI Taxonomy" id="44752"/>
    <lineage>
        <taxon>Bacteria</taxon>
        <taxon>Bacillati</taxon>
        <taxon>Actinomycetota</taxon>
        <taxon>Actinomycetes</taxon>
        <taxon>Mycobacteriales</taxon>
        <taxon>Nocardiaceae</taxon>
        <taxon>Rhodococcus</taxon>
    </lineage>
</organism>
<sequence>MTTPTAPAFSWNKDDWASLAEMADGFDEYRPATSHALDGRTIILGGRYLDTAEPFTLTQTFQGDELHWILEDADGPRSGNETFELFEMQPGLFYLHYRRHAEAHPVVVSAALDLTSGQVTGAVGFLGLEPAPHRARQRWFQGQIDGTAAEAAGAHPVTDELIGRRIRYAYSRDDVYDHVYLNENLFTWLCLGGAEIGVGDTDSCTYWKLRENTYLFSWLEKNVGVEGMVLIDLNAYRTVGIQFGIDQPTGDLVNITMGSYAREFERIPSVEEARPAPAGVTATDVLDGQVSA</sequence>
<dbReference type="Pfam" id="PF17409">
    <property type="entry name" value="MoaF_C"/>
    <property type="match status" value="1"/>
</dbReference>
<dbReference type="Proteomes" id="UP000287519">
    <property type="component" value="Unassembled WGS sequence"/>
</dbReference>
<keyword evidence="4" id="KW-1185">Reference proteome</keyword>
<comment type="caution">
    <text evidence="3">The sequence shown here is derived from an EMBL/GenBank/DDBJ whole genome shotgun (WGS) entry which is preliminary data.</text>
</comment>
<dbReference type="AlphaFoldDB" id="A0A402BZJ5"/>
<proteinExistence type="predicted"/>
<dbReference type="EMBL" id="BHYM01000004">
    <property type="protein sequence ID" value="GCE36754.1"/>
    <property type="molecule type" value="Genomic_DNA"/>
</dbReference>
<evidence type="ECO:0000313" key="4">
    <source>
        <dbReference type="Proteomes" id="UP000287519"/>
    </source>
</evidence>
<reference evidence="3 4" key="1">
    <citation type="submission" date="2018-11" db="EMBL/GenBank/DDBJ databases">
        <title>Microbial catabolism of amino acid.</title>
        <authorList>
            <person name="Hibi M."/>
            <person name="Ogawa J."/>
        </authorList>
    </citation>
    <scope>NUCLEOTIDE SEQUENCE [LARGE SCALE GENOMIC DNA]</scope>
    <source>
        <strain evidence="3 4">C31-06</strain>
    </source>
</reference>
<feature type="domain" description="MoaF C-terminal" evidence="2">
    <location>
        <begin position="157"/>
        <end position="264"/>
    </location>
</feature>
<dbReference type="OrthoDB" id="2560583at2"/>
<name>A0A402BZJ5_RHOWR</name>
<evidence type="ECO:0000259" key="1">
    <source>
        <dbReference type="Pfam" id="PF10703"/>
    </source>
</evidence>
<dbReference type="InterPro" id="IPR012674">
    <property type="entry name" value="Calycin"/>
</dbReference>
<evidence type="ECO:0000259" key="2">
    <source>
        <dbReference type="Pfam" id="PF17409"/>
    </source>
</evidence>